<dbReference type="PANTHER" id="PTHR12203">
    <property type="entry name" value="KDEL LYS-ASP-GLU-LEU CONTAINING - RELATED"/>
    <property type="match status" value="1"/>
</dbReference>
<gene>
    <name evidence="4" type="ORF">DFH08DRAFT_965208</name>
</gene>
<dbReference type="InterPro" id="IPR051091">
    <property type="entry name" value="O-Glucosyltr/Glycosyltrsf_90"/>
</dbReference>
<dbReference type="AlphaFoldDB" id="A0AAD6ZRP0"/>
<accession>A0AAD6ZRP0</accession>
<dbReference type="EMBL" id="JARIHO010000031">
    <property type="protein sequence ID" value="KAJ7336327.1"/>
    <property type="molecule type" value="Genomic_DNA"/>
</dbReference>
<keyword evidence="5" id="KW-1185">Reference proteome</keyword>
<evidence type="ECO:0000313" key="4">
    <source>
        <dbReference type="EMBL" id="KAJ7336327.1"/>
    </source>
</evidence>
<evidence type="ECO:0000256" key="2">
    <source>
        <dbReference type="ARBA" id="ARBA00022679"/>
    </source>
</evidence>
<dbReference type="PANTHER" id="PTHR12203:SF35">
    <property type="entry name" value="PROTEIN O-GLUCOSYLTRANSFERASE 1"/>
    <property type="match status" value="1"/>
</dbReference>
<feature type="domain" description="Glycosyl transferase CAP10" evidence="3">
    <location>
        <begin position="71"/>
        <end position="274"/>
    </location>
</feature>
<comment type="caution">
    <text evidence="4">The sequence shown here is derived from an EMBL/GenBank/DDBJ whole genome shotgun (WGS) entry which is preliminary data.</text>
</comment>
<sequence>MSIIINGRDEPCVVFNYRQPNMCSKALNASDSRPFQHTPRPTASYFQDEMKYTIPMQTTGFPGLANNASGFMLFALSTDFMKDMYPVMSMTKISPCFADILVPSEFYYTDSCWAPLYGYANNITWDNKEEKLYWRGMTSGGWVYGENYHSFLWFRLINIGRKHKNLMNLKLSSFHSGLCSENCGADFIKQEYSITTSSSPREEVYKSKYLFDVDGNSFSGRYLGLLRSGLLVFKYFNDWLRPFEHYIPVLPDLSDLVKKLEWVVAHEDQARAVQ</sequence>
<evidence type="ECO:0000256" key="1">
    <source>
        <dbReference type="ARBA" id="ARBA00010118"/>
    </source>
</evidence>
<evidence type="ECO:0000259" key="3">
    <source>
        <dbReference type="SMART" id="SM00672"/>
    </source>
</evidence>
<dbReference type="GO" id="GO:0016740">
    <property type="term" value="F:transferase activity"/>
    <property type="evidence" value="ECO:0007669"/>
    <property type="project" value="UniProtKB-KW"/>
</dbReference>
<dbReference type="Pfam" id="PF05686">
    <property type="entry name" value="Glyco_transf_90"/>
    <property type="match status" value="1"/>
</dbReference>
<dbReference type="InterPro" id="IPR006598">
    <property type="entry name" value="CAP10"/>
</dbReference>
<dbReference type="Proteomes" id="UP001218218">
    <property type="component" value="Unassembled WGS sequence"/>
</dbReference>
<protein>
    <recommendedName>
        <fullName evidence="3">Glycosyl transferase CAP10 domain-containing protein</fullName>
    </recommendedName>
</protein>
<keyword evidence="2" id="KW-0808">Transferase</keyword>
<name>A0AAD6ZRP0_9AGAR</name>
<comment type="similarity">
    <text evidence="1">Belongs to the glycosyltransferase 90 family.</text>
</comment>
<organism evidence="4 5">
    <name type="scientific">Mycena albidolilacea</name>
    <dbReference type="NCBI Taxonomy" id="1033008"/>
    <lineage>
        <taxon>Eukaryota</taxon>
        <taxon>Fungi</taxon>
        <taxon>Dikarya</taxon>
        <taxon>Basidiomycota</taxon>
        <taxon>Agaricomycotina</taxon>
        <taxon>Agaricomycetes</taxon>
        <taxon>Agaricomycetidae</taxon>
        <taxon>Agaricales</taxon>
        <taxon>Marasmiineae</taxon>
        <taxon>Mycenaceae</taxon>
        <taxon>Mycena</taxon>
    </lineage>
</organism>
<reference evidence="4" key="1">
    <citation type="submission" date="2023-03" db="EMBL/GenBank/DDBJ databases">
        <title>Massive genome expansion in bonnet fungi (Mycena s.s.) driven by repeated elements and novel gene families across ecological guilds.</title>
        <authorList>
            <consortium name="Lawrence Berkeley National Laboratory"/>
            <person name="Harder C.B."/>
            <person name="Miyauchi S."/>
            <person name="Viragh M."/>
            <person name="Kuo A."/>
            <person name="Thoen E."/>
            <person name="Andreopoulos B."/>
            <person name="Lu D."/>
            <person name="Skrede I."/>
            <person name="Drula E."/>
            <person name="Henrissat B."/>
            <person name="Morin E."/>
            <person name="Kohler A."/>
            <person name="Barry K."/>
            <person name="LaButti K."/>
            <person name="Morin E."/>
            <person name="Salamov A."/>
            <person name="Lipzen A."/>
            <person name="Mereny Z."/>
            <person name="Hegedus B."/>
            <person name="Baldrian P."/>
            <person name="Stursova M."/>
            <person name="Weitz H."/>
            <person name="Taylor A."/>
            <person name="Grigoriev I.V."/>
            <person name="Nagy L.G."/>
            <person name="Martin F."/>
            <person name="Kauserud H."/>
        </authorList>
    </citation>
    <scope>NUCLEOTIDE SEQUENCE</scope>
    <source>
        <strain evidence="4">CBHHK002</strain>
    </source>
</reference>
<evidence type="ECO:0000313" key="5">
    <source>
        <dbReference type="Proteomes" id="UP001218218"/>
    </source>
</evidence>
<dbReference type="SMART" id="SM00672">
    <property type="entry name" value="CAP10"/>
    <property type="match status" value="1"/>
</dbReference>
<proteinExistence type="inferred from homology"/>